<keyword evidence="2" id="KW-1185">Reference proteome</keyword>
<organism evidence="1 2">
    <name type="scientific">Magallana gigas</name>
    <name type="common">Pacific oyster</name>
    <name type="synonym">Crassostrea gigas</name>
    <dbReference type="NCBI Taxonomy" id="29159"/>
    <lineage>
        <taxon>Eukaryota</taxon>
        <taxon>Metazoa</taxon>
        <taxon>Spiralia</taxon>
        <taxon>Lophotrochozoa</taxon>
        <taxon>Mollusca</taxon>
        <taxon>Bivalvia</taxon>
        <taxon>Autobranchia</taxon>
        <taxon>Pteriomorphia</taxon>
        <taxon>Ostreida</taxon>
        <taxon>Ostreoidea</taxon>
        <taxon>Ostreidae</taxon>
        <taxon>Magallana</taxon>
    </lineage>
</organism>
<dbReference type="KEGG" id="crg:105325463"/>
<sequence>MTNLFRCRKIARLFVGGNNRLLLSCYGRTFSSKQVGRDALKLIKEGLDQKDDMKFLPLHLEKCLFKQSFSSAVIKFDKFCVDENGIYQTPDYAGSTITPVVSFQSFFERGYSLLRRFVTEGLNEDDDEGTRLALLSLLQFLTRKGYHESCLKSQNTDWPYEKLEATEAYSAVLLTIHLLSQLVTGNDYIISSDYSFKPFFCPCSKDCGKRVNYGPTGLGFEKIWYGRPDIVLLSSSSNVVFCERMLEEDSKELDLVSEEFTMIEEIEKSEIIEQTVNSRHSDQQIVSQTITSSVYQFNKSNLTLVPSLLMTPSSFSIFCYDPVNDVLLRSRQTGSLWNTENAYEFNMSAILKIWMVVNHAIFKPSINENHLKLLRNSSNFHNLLAAEGLSMKEMSEKIQFKSHFKNTDYKWDSKRINNVELELQ</sequence>
<dbReference type="GeneID" id="105325463"/>
<dbReference type="RefSeq" id="XP_011423337.2">
    <property type="nucleotide sequence ID" value="XM_011425035.4"/>
</dbReference>
<evidence type="ECO:0000313" key="2">
    <source>
        <dbReference type="Proteomes" id="UP000005408"/>
    </source>
</evidence>
<proteinExistence type="predicted"/>
<dbReference type="EnsemblMetazoa" id="G20933.1">
    <property type="protein sequence ID" value="G20933.1:cds"/>
    <property type="gene ID" value="G20933"/>
</dbReference>
<accession>A0A8W8JXA7</accession>
<protein>
    <submittedName>
        <fullName evidence="1">Uncharacterized protein</fullName>
    </submittedName>
</protein>
<dbReference type="OrthoDB" id="6062270at2759"/>
<reference evidence="1" key="1">
    <citation type="submission" date="2022-08" db="UniProtKB">
        <authorList>
            <consortium name="EnsemblMetazoa"/>
        </authorList>
    </citation>
    <scope>IDENTIFICATION</scope>
    <source>
        <strain evidence="1">05x7-T-G4-1.051#20</strain>
    </source>
</reference>
<evidence type="ECO:0000313" key="1">
    <source>
        <dbReference type="EnsemblMetazoa" id="G20933.2:cds"/>
    </source>
</evidence>
<dbReference type="AlphaFoldDB" id="A0A8W8JXA7"/>
<dbReference type="EnsemblMetazoa" id="G20933.2">
    <property type="protein sequence ID" value="G20933.2:cds"/>
    <property type="gene ID" value="G20933"/>
</dbReference>
<dbReference type="Proteomes" id="UP000005408">
    <property type="component" value="Unassembled WGS sequence"/>
</dbReference>
<name>A0A8W8JXA7_MAGGI</name>